<protein>
    <submittedName>
        <fullName evidence="1">Uncharacterized protein</fullName>
    </submittedName>
</protein>
<dbReference type="EMBL" id="BPLQ01014670">
    <property type="protein sequence ID" value="GIY81820.1"/>
    <property type="molecule type" value="Genomic_DNA"/>
</dbReference>
<evidence type="ECO:0000313" key="1">
    <source>
        <dbReference type="EMBL" id="GIY81820.1"/>
    </source>
</evidence>
<keyword evidence="2" id="KW-1185">Reference proteome</keyword>
<organism evidence="1 2">
    <name type="scientific">Caerostris darwini</name>
    <dbReference type="NCBI Taxonomy" id="1538125"/>
    <lineage>
        <taxon>Eukaryota</taxon>
        <taxon>Metazoa</taxon>
        <taxon>Ecdysozoa</taxon>
        <taxon>Arthropoda</taxon>
        <taxon>Chelicerata</taxon>
        <taxon>Arachnida</taxon>
        <taxon>Araneae</taxon>
        <taxon>Araneomorphae</taxon>
        <taxon>Entelegynae</taxon>
        <taxon>Araneoidea</taxon>
        <taxon>Araneidae</taxon>
        <taxon>Caerostris</taxon>
    </lineage>
</organism>
<comment type="caution">
    <text evidence="1">The sequence shown here is derived from an EMBL/GenBank/DDBJ whole genome shotgun (WGS) entry which is preliminary data.</text>
</comment>
<name>A0AAV4WG58_9ARAC</name>
<dbReference type="AlphaFoldDB" id="A0AAV4WG58"/>
<gene>
    <name evidence="1" type="ORF">CDAR_42821</name>
</gene>
<dbReference type="Proteomes" id="UP001054837">
    <property type="component" value="Unassembled WGS sequence"/>
</dbReference>
<accession>A0AAV4WG58</accession>
<evidence type="ECO:0000313" key="2">
    <source>
        <dbReference type="Proteomes" id="UP001054837"/>
    </source>
</evidence>
<proteinExistence type="predicted"/>
<reference evidence="1 2" key="1">
    <citation type="submission" date="2021-06" db="EMBL/GenBank/DDBJ databases">
        <title>Caerostris darwini draft genome.</title>
        <authorList>
            <person name="Kono N."/>
            <person name="Arakawa K."/>
        </authorList>
    </citation>
    <scope>NUCLEOTIDE SEQUENCE [LARGE SCALE GENOMIC DNA]</scope>
</reference>
<sequence length="124" mass="14413">MKCQKSVALLCKHPRIAKLRFICFHTSNSIVNPTYRRVSDDLQSPWHHQLNPCETYRNWDTNSDTKPRPFRLMPILLCMTQDSVSVRTTWGEQIYCHGNHLHVEDTMGAKWLSLEAAISSNLFP</sequence>